<dbReference type="RefSeq" id="WP_004080354.1">
    <property type="nucleotide sequence ID" value="NZ_CASCYM010000028.1"/>
</dbReference>
<keyword evidence="5 8" id="KW-0812">Transmembrane</keyword>
<evidence type="ECO:0000256" key="6">
    <source>
        <dbReference type="ARBA" id="ARBA00022989"/>
    </source>
</evidence>
<feature type="transmembrane region" description="Helical" evidence="8">
    <location>
        <begin position="122"/>
        <end position="140"/>
    </location>
</feature>
<dbReference type="OrthoDB" id="9813906at2"/>
<comment type="subcellular location">
    <subcellularLocation>
        <location evidence="1">Cell membrane</location>
        <topology evidence="1">Multi-pass membrane protein</topology>
    </subcellularLocation>
</comment>
<keyword evidence="7 8" id="KW-0472">Membrane</keyword>
<dbReference type="GO" id="GO:0022857">
    <property type="term" value="F:transmembrane transporter activity"/>
    <property type="evidence" value="ECO:0007669"/>
    <property type="project" value="InterPro"/>
</dbReference>
<comment type="caution">
    <text evidence="9">The sequence shown here is derived from an EMBL/GenBank/DDBJ whole genome shotgun (WGS) entry which is preliminary data.</text>
</comment>
<evidence type="ECO:0000256" key="1">
    <source>
        <dbReference type="ARBA" id="ARBA00004651"/>
    </source>
</evidence>
<evidence type="ECO:0000313" key="9">
    <source>
        <dbReference type="EMBL" id="NDO71260.1"/>
    </source>
</evidence>
<name>A0A9X5H8M4_9FIRM</name>
<dbReference type="CDD" id="cd06579">
    <property type="entry name" value="TM_PBP1_transp_AraH_like"/>
    <property type="match status" value="1"/>
</dbReference>
<evidence type="ECO:0000256" key="7">
    <source>
        <dbReference type="ARBA" id="ARBA00023136"/>
    </source>
</evidence>
<gene>
    <name evidence="9" type="ORF">FMM80_22455</name>
</gene>
<feature type="transmembrane region" description="Helical" evidence="8">
    <location>
        <begin position="43"/>
        <end position="62"/>
    </location>
</feature>
<dbReference type="Proteomes" id="UP000474104">
    <property type="component" value="Unassembled WGS sequence"/>
</dbReference>
<keyword evidence="6 8" id="KW-1133">Transmembrane helix</keyword>
<organism evidence="9 10">
    <name type="scientific">Schaedlerella arabinosiphila</name>
    <dbReference type="NCBI Taxonomy" id="2044587"/>
    <lineage>
        <taxon>Bacteria</taxon>
        <taxon>Bacillati</taxon>
        <taxon>Bacillota</taxon>
        <taxon>Clostridia</taxon>
        <taxon>Lachnospirales</taxon>
        <taxon>Lachnospiraceae</taxon>
        <taxon>Schaedlerella</taxon>
    </lineage>
</organism>
<dbReference type="InterPro" id="IPR001851">
    <property type="entry name" value="ABC_transp_permease"/>
</dbReference>
<feature type="transmembrane region" description="Helical" evidence="8">
    <location>
        <begin position="94"/>
        <end position="115"/>
    </location>
</feature>
<feature type="transmembrane region" description="Helical" evidence="8">
    <location>
        <begin position="305"/>
        <end position="322"/>
    </location>
</feature>
<dbReference type="Pfam" id="PF02653">
    <property type="entry name" value="BPD_transp_2"/>
    <property type="match status" value="1"/>
</dbReference>
<keyword evidence="3" id="KW-1003">Cell membrane</keyword>
<evidence type="ECO:0000256" key="5">
    <source>
        <dbReference type="ARBA" id="ARBA00022692"/>
    </source>
</evidence>
<feature type="transmembrane region" description="Helical" evidence="8">
    <location>
        <begin position="279"/>
        <end position="299"/>
    </location>
</feature>
<proteinExistence type="predicted"/>
<evidence type="ECO:0000256" key="4">
    <source>
        <dbReference type="ARBA" id="ARBA00022519"/>
    </source>
</evidence>
<feature type="transmembrane region" description="Helical" evidence="8">
    <location>
        <begin position="251"/>
        <end position="267"/>
    </location>
</feature>
<feature type="transmembrane region" description="Helical" evidence="8">
    <location>
        <begin position="172"/>
        <end position="191"/>
    </location>
</feature>
<feature type="transmembrane region" description="Helical" evidence="8">
    <location>
        <begin position="222"/>
        <end position="245"/>
    </location>
</feature>
<feature type="transmembrane region" description="Helical" evidence="8">
    <location>
        <begin position="69"/>
        <end position="88"/>
    </location>
</feature>
<keyword evidence="2" id="KW-0813">Transport</keyword>
<dbReference type="PANTHER" id="PTHR32196">
    <property type="entry name" value="ABC TRANSPORTER PERMEASE PROTEIN YPHD-RELATED-RELATED"/>
    <property type="match status" value="1"/>
</dbReference>
<evidence type="ECO:0000313" key="10">
    <source>
        <dbReference type="Proteomes" id="UP000474104"/>
    </source>
</evidence>
<keyword evidence="4" id="KW-0997">Cell inner membrane</keyword>
<protein>
    <submittedName>
        <fullName evidence="9">ABC transporter permease</fullName>
    </submittedName>
</protein>
<evidence type="ECO:0000256" key="2">
    <source>
        <dbReference type="ARBA" id="ARBA00022448"/>
    </source>
</evidence>
<feature type="transmembrane region" description="Helical" evidence="8">
    <location>
        <begin position="12"/>
        <end position="31"/>
    </location>
</feature>
<accession>A0A9X5H8M4</accession>
<dbReference type="PANTHER" id="PTHR32196:SF21">
    <property type="entry name" value="ABC TRANSPORTER PERMEASE PROTEIN YPHD-RELATED"/>
    <property type="match status" value="1"/>
</dbReference>
<evidence type="ECO:0000256" key="8">
    <source>
        <dbReference type="SAM" id="Phobius"/>
    </source>
</evidence>
<dbReference type="EMBL" id="VIRB01000136">
    <property type="protein sequence ID" value="NDO71260.1"/>
    <property type="molecule type" value="Genomic_DNA"/>
</dbReference>
<reference evidence="9 10" key="1">
    <citation type="submission" date="2019-07" db="EMBL/GenBank/DDBJ databases">
        <title>Draft genome sequences of 15 bacterial species constituting the stable defined intestinal microbiota of the GM15 gnotobiotic mouse model.</title>
        <authorList>
            <person name="Elie C."/>
            <person name="Mathieu A."/>
            <person name="Saliou A."/>
            <person name="Darnaud M."/>
            <person name="Leulier F."/>
            <person name="Tamellini A."/>
        </authorList>
    </citation>
    <scope>NUCLEOTIDE SEQUENCE [LARGE SCALE GENOMIC DNA]</scope>
    <source>
        <strain evidence="10">ASF 502</strain>
    </source>
</reference>
<sequence length="337" mass="36120">MDKKIKRAVRQTEFYILCIIAVFAVIIQIRSGQFFTSNNIMDLVRSMIVPGIYAVCALLSFVSTGADVSFPLIAALSAYISVAAGNTWNLGVVPIFLIAILIGCLIGCINGFFIVKYRFNSLIVTLGTSSICSGILFGAFEAGRTELPERLYALSKINIATVKNQQSGLGSALPGTFIIMIVLYIIAYIILNYTMVGRSVYALGGDEVSAERAGINVRKVRFGVFAVNGGIAAIAGLCYAMMSYFYMPNEYAGAEMLVIAAVILGGTRMSGGVGTLRGCLLGTFLLTMVSNSLIMFGISVYWEKVVIGAIIIVGTAISAMQAQKASSPFMVRRKKEA</sequence>
<dbReference type="AlphaFoldDB" id="A0A9X5H8M4"/>
<evidence type="ECO:0000256" key="3">
    <source>
        <dbReference type="ARBA" id="ARBA00022475"/>
    </source>
</evidence>
<dbReference type="GO" id="GO:0005886">
    <property type="term" value="C:plasma membrane"/>
    <property type="evidence" value="ECO:0007669"/>
    <property type="project" value="UniProtKB-SubCell"/>
</dbReference>